<evidence type="ECO:0008006" key="3">
    <source>
        <dbReference type="Google" id="ProtNLM"/>
    </source>
</evidence>
<sequence length="405" mass="45252">MDTTRRTILRGMAAAPIVATTGGLLVPETALAAPAKPTLTMSYEPTESTAHMEGIRWLQRDRRSRLNAQTLPLPARGAWEFPRVPVNNVPDWPNPRKTPLPAVAYGWSPRDQEAQRQALGWFPQGITTYYDATGRNGTRMMVSWYNDKYKKRGARIALIDRRSGNPRYHYIRLVKTEPKGDGFIPVMIEGLHAGGLAWYRNRLYVTDSKNNALLVFNTDDIFASREGDFPSGDPGDPWVLPLSRTYKSRNQDADLEFSQVAVDRTSLSSPFRRTTLIVNGWVTADESQNIGRWSFNYGSSGSLLTDGKIATAADVYKIHRGTGVPPGLGVQGAVTVRNTMFLSVSNGQQHGYLSTAALGANQEGTAREKWRVPRGPEDLSYDGRNRWLWGLGEWEGYRNVYAMRV</sequence>
<protein>
    <recommendedName>
        <fullName evidence="3">Secreted protein</fullName>
    </recommendedName>
</protein>
<dbReference type="HOGENOM" id="CLU_679563_0_0_11"/>
<name>D9WKM9_9ACTN</name>
<dbReference type="EMBL" id="GG657754">
    <property type="protein sequence ID" value="EFL27719.1"/>
    <property type="molecule type" value="Genomic_DNA"/>
</dbReference>
<dbReference type="AlphaFoldDB" id="D9WKM9"/>
<dbReference type="InterPro" id="IPR006311">
    <property type="entry name" value="TAT_signal"/>
</dbReference>
<dbReference type="PROSITE" id="PS51318">
    <property type="entry name" value="TAT"/>
    <property type="match status" value="1"/>
</dbReference>
<dbReference type="Proteomes" id="UP000003963">
    <property type="component" value="Unassembled WGS sequence"/>
</dbReference>
<reference evidence="1 2" key="1">
    <citation type="submission" date="2009-02" db="EMBL/GenBank/DDBJ databases">
        <title>Annotation of Streptomyces hygroscopicus strain ATCC 53653.</title>
        <authorList>
            <consortium name="The Broad Institute Genome Sequencing Platform"/>
            <consortium name="Broad Institute Microbial Sequencing Center"/>
            <person name="Fischbach M."/>
            <person name="Godfrey P."/>
            <person name="Ward D."/>
            <person name="Young S."/>
            <person name="Zeng Q."/>
            <person name="Koehrsen M."/>
            <person name="Alvarado L."/>
            <person name="Berlin A.M."/>
            <person name="Bochicchio J."/>
            <person name="Borenstein D."/>
            <person name="Chapman S.B."/>
            <person name="Chen Z."/>
            <person name="Engels R."/>
            <person name="Freedman E."/>
            <person name="Gellesch M."/>
            <person name="Goldberg J."/>
            <person name="Griggs A."/>
            <person name="Gujja S."/>
            <person name="Heilman E.R."/>
            <person name="Heiman D.I."/>
            <person name="Hepburn T.A."/>
            <person name="Howarth C."/>
            <person name="Jen D."/>
            <person name="Larson L."/>
            <person name="Lewis B."/>
            <person name="Mehta T."/>
            <person name="Park D."/>
            <person name="Pearson M."/>
            <person name="Richards J."/>
            <person name="Roberts A."/>
            <person name="Saif S."/>
            <person name="Shea T.D."/>
            <person name="Shenoy N."/>
            <person name="Sisk P."/>
            <person name="Stolte C."/>
            <person name="Sykes S.N."/>
            <person name="Thomson T."/>
            <person name="Walk T."/>
            <person name="White J."/>
            <person name="Yandava C."/>
            <person name="Straight P."/>
            <person name="Clardy J."/>
            <person name="Hung D."/>
            <person name="Kolter R."/>
            <person name="Mekalanos J."/>
            <person name="Walker S."/>
            <person name="Walsh C.T."/>
            <person name="Wieland-Brown L.C."/>
            <person name="Haas B."/>
            <person name="Nusbaum C."/>
            <person name="Birren B."/>
        </authorList>
    </citation>
    <scope>NUCLEOTIDE SEQUENCE [LARGE SCALE GENOMIC DNA]</scope>
    <source>
        <strain evidence="1 2">ATCC 53653</strain>
    </source>
</reference>
<organism evidence="1 2">
    <name type="scientific">Streptomyces himastatinicus ATCC 53653</name>
    <dbReference type="NCBI Taxonomy" id="457427"/>
    <lineage>
        <taxon>Bacteria</taxon>
        <taxon>Bacillati</taxon>
        <taxon>Actinomycetota</taxon>
        <taxon>Actinomycetes</taxon>
        <taxon>Kitasatosporales</taxon>
        <taxon>Streptomycetaceae</taxon>
        <taxon>Streptomyces</taxon>
        <taxon>Streptomyces violaceusniger group</taxon>
    </lineage>
</organism>
<accession>D9WKM9</accession>
<proteinExistence type="predicted"/>
<gene>
    <name evidence="1" type="ORF">SSOG_07433</name>
</gene>
<evidence type="ECO:0000313" key="2">
    <source>
        <dbReference type="Proteomes" id="UP000003963"/>
    </source>
</evidence>
<keyword evidence="2" id="KW-1185">Reference proteome</keyword>
<evidence type="ECO:0000313" key="1">
    <source>
        <dbReference type="EMBL" id="EFL27719.1"/>
    </source>
</evidence>
<dbReference type="STRING" id="457427.SSOG_07433"/>